<dbReference type="InterPro" id="IPR009075">
    <property type="entry name" value="AcylCo_DH/oxidase_C"/>
</dbReference>
<organism evidence="8 9">
    <name type="scientific">Berryella wangjianweii</name>
    <dbReference type="NCBI Taxonomy" id="2734634"/>
    <lineage>
        <taxon>Bacteria</taxon>
        <taxon>Bacillati</taxon>
        <taxon>Actinomycetota</taxon>
        <taxon>Coriobacteriia</taxon>
        <taxon>Eggerthellales</taxon>
        <taxon>Eggerthellaceae</taxon>
        <taxon>Berryella</taxon>
    </lineage>
</organism>
<reference evidence="9" key="1">
    <citation type="submission" date="2020-05" db="EMBL/GenBank/DDBJ databases">
        <title>Novel species in genus Nocardioides.</title>
        <authorList>
            <person name="Zhang G."/>
        </authorList>
    </citation>
    <scope>NUCLEOTIDE SEQUENCE [LARGE SCALE GENOMIC DNA]</scope>
    <source>
        <strain evidence="9">zg-1050</strain>
    </source>
</reference>
<dbReference type="InterPro" id="IPR009100">
    <property type="entry name" value="AcylCoA_DH/oxidase_NM_dom_sf"/>
</dbReference>
<dbReference type="GO" id="GO:0003995">
    <property type="term" value="F:acyl-CoA dehydrogenase activity"/>
    <property type="evidence" value="ECO:0007669"/>
    <property type="project" value="TreeGrafter"/>
</dbReference>
<evidence type="ECO:0000256" key="2">
    <source>
        <dbReference type="ARBA" id="ARBA00009347"/>
    </source>
</evidence>
<comment type="cofactor">
    <cofactor evidence="1 5">
        <name>FAD</name>
        <dbReference type="ChEBI" id="CHEBI:57692"/>
    </cofactor>
</comment>
<evidence type="ECO:0000256" key="1">
    <source>
        <dbReference type="ARBA" id="ARBA00001974"/>
    </source>
</evidence>
<dbReference type="InterPro" id="IPR046373">
    <property type="entry name" value="Acyl-CoA_Oxase/DH_mid-dom_sf"/>
</dbReference>
<keyword evidence="4 5" id="KW-0274">FAD</keyword>
<evidence type="ECO:0000256" key="5">
    <source>
        <dbReference type="RuleBase" id="RU362125"/>
    </source>
</evidence>
<dbReference type="CDD" id="cd00567">
    <property type="entry name" value="ACAD"/>
    <property type="match status" value="1"/>
</dbReference>
<dbReference type="EMBL" id="CP053716">
    <property type="protein sequence ID" value="QKF07848.1"/>
    <property type="molecule type" value="Genomic_DNA"/>
</dbReference>
<dbReference type="KEGG" id="bwa:HLV38_06805"/>
<name>A0A6M8J8Q1_9ACTN</name>
<dbReference type="GO" id="GO:0050660">
    <property type="term" value="F:flavin adenine dinucleotide binding"/>
    <property type="evidence" value="ECO:0007669"/>
    <property type="project" value="InterPro"/>
</dbReference>
<evidence type="ECO:0000259" key="7">
    <source>
        <dbReference type="Pfam" id="PF02770"/>
    </source>
</evidence>
<feature type="domain" description="Acyl-CoA dehydrogenase/oxidase C-terminal" evidence="6">
    <location>
        <begin position="241"/>
        <end position="373"/>
    </location>
</feature>
<dbReference type="InterPro" id="IPR006091">
    <property type="entry name" value="Acyl-CoA_Oxase/DH_mid-dom"/>
</dbReference>
<dbReference type="InterPro" id="IPR037069">
    <property type="entry name" value="AcylCoA_DH/ox_N_sf"/>
</dbReference>
<keyword evidence="5" id="KW-0560">Oxidoreductase</keyword>
<keyword evidence="3 5" id="KW-0285">Flavoprotein</keyword>
<dbReference type="SUPFAM" id="SSF47203">
    <property type="entry name" value="Acyl-CoA dehydrogenase C-terminal domain-like"/>
    <property type="match status" value="1"/>
</dbReference>
<accession>A0A6M8J8Q1</accession>
<sequence>MYRDLNDNQRQLRDIFSELGARHFTNETVKQWCSGQGLPDEVVRDFVDALFSFRHLRRENHFKFFDLTSRCIMLDELSYCSGSTLPFQHELFNLQLMEDFSGDDLFEQVLSDYHQSARVMFATAISDKGSGSDTMAMESSVETIDGKIILNGDKSYVFNGEYASSVLVAAIDRDNHEPSKYPHLSLWLVPSQLPGMAAFPIEKVGQAMIPLASMRFRNVELDSQWRLDVRKCTFQKLFRLLESGRLLICASCVGLARAAMHDAVREASRQRFGQPIHEFQQIGQMLTDMEVRLANMTHLLYRAAQAVDDDNPDRRLLVALAKRYIPMTATSVASDAMQILGGMGYTELSRTSRIWRDCRGNQIAEGTDQIMVRVATPLIVDKYQG</sequence>
<dbReference type="SUPFAM" id="SSF56645">
    <property type="entry name" value="Acyl-CoA dehydrogenase NM domain-like"/>
    <property type="match status" value="1"/>
</dbReference>
<feature type="domain" description="Acyl-CoA oxidase/dehydrogenase middle" evidence="7">
    <location>
        <begin position="122"/>
        <end position="219"/>
    </location>
</feature>
<keyword evidence="9" id="KW-1185">Reference proteome</keyword>
<proteinExistence type="inferred from homology"/>
<dbReference type="GO" id="GO:0005886">
    <property type="term" value="C:plasma membrane"/>
    <property type="evidence" value="ECO:0007669"/>
    <property type="project" value="TreeGrafter"/>
</dbReference>
<dbReference type="InterPro" id="IPR036250">
    <property type="entry name" value="AcylCo_DH-like_C"/>
</dbReference>
<dbReference type="Gene3D" id="2.40.110.10">
    <property type="entry name" value="Butyryl-CoA Dehydrogenase, subunit A, domain 2"/>
    <property type="match status" value="1"/>
</dbReference>
<dbReference type="PANTHER" id="PTHR43884:SF19">
    <property type="entry name" value="ACYL-COA DEHYDROGENASE FADE4-RELATED"/>
    <property type="match status" value="1"/>
</dbReference>
<evidence type="ECO:0000313" key="8">
    <source>
        <dbReference type="EMBL" id="QKF07848.1"/>
    </source>
</evidence>
<dbReference type="AlphaFoldDB" id="A0A6M8J8Q1"/>
<comment type="similarity">
    <text evidence="2 5">Belongs to the acyl-CoA dehydrogenase family.</text>
</comment>
<evidence type="ECO:0000259" key="6">
    <source>
        <dbReference type="Pfam" id="PF00441"/>
    </source>
</evidence>
<evidence type="ECO:0000256" key="4">
    <source>
        <dbReference type="ARBA" id="ARBA00022827"/>
    </source>
</evidence>
<dbReference type="Proteomes" id="UP000503297">
    <property type="component" value="Chromosome"/>
</dbReference>
<protein>
    <submittedName>
        <fullName evidence="8">Acyl-CoA dehydrogenase</fullName>
    </submittedName>
</protein>
<evidence type="ECO:0000256" key="3">
    <source>
        <dbReference type="ARBA" id="ARBA00022630"/>
    </source>
</evidence>
<evidence type="ECO:0000313" key="9">
    <source>
        <dbReference type="Proteomes" id="UP000503297"/>
    </source>
</evidence>
<dbReference type="Pfam" id="PF02770">
    <property type="entry name" value="Acyl-CoA_dh_M"/>
    <property type="match status" value="1"/>
</dbReference>
<dbReference type="PANTHER" id="PTHR43884">
    <property type="entry name" value="ACYL-COA DEHYDROGENASE"/>
    <property type="match status" value="1"/>
</dbReference>
<gene>
    <name evidence="8" type="ORF">HLV38_06805</name>
</gene>
<dbReference type="RefSeq" id="WP_173165324.1">
    <property type="nucleotide sequence ID" value="NZ_CP053716.1"/>
</dbReference>
<dbReference type="Gene3D" id="1.20.140.10">
    <property type="entry name" value="Butyryl-CoA Dehydrogenase, subunit A, domain 3"/>
    <property type="match status" value="1"/>
</dbReference>
<dbReference type="Pfam" id="PF00441">
    <property type="entry name" value="Acyl-CoA_dh_1"/>
    <property type="match status" value="1"/>
</dbReference>
<dbReference type="Gene3D" id="1.10.540.10">
    <property type="entry name" value="Acyl-CoA dehydrogenase/oxidase, N-terminal domain"/>
    <property type="match status" value="1"/>
</dbReference>